<comment type="caution">
    <text evidence="9">The sequence shown here is derived from an EMBL/GenBank/DDBJ whole genome shotgun (WGS) entry which is preliminary data.</text>
</comment>
<dbReference type="GO" id="GO:0060261">
    <property type="term" value="P:positive regulation of transcription initiation by RNA polymerase II"/>
    <property type="evidence" value="ECO:0007669"/>
    <property type="project" value="InterPro"/>
</dbReference>
<dbReference type="SUPFAM" id="SSF54447">
    <property type="entry name" value="ssDNA-binding transcriptional regulator domain"/>
    <property type="match status" value="1"/>
</dbReference>
<feature type="domain" description="Transcriptional coactivator p15 (PC4) C-terminal" evidence="8">
    <location>
        <begin position="47"/>
        <end position="98"/>
    </location>
</feature>
<feature type="region of interest" description="Disordered" evidence="7">
    <location>
        <begin position="1"/>
        <end position="47"/>
    </location>
</feature>
<dbReference type="GO" id="GO:0003677">
    <property type="term" value="F:DNA binding"/>
    <property type="evidence" value="ECO:0007669"/>
    <property type="project" value="UniProtKB-KW"/>
</dbReference>
<evidence type="ECO:0000256" key="2">
    <source>
        <dbReference type="ARBA" id="ARBA00009001"/>
    </source>
</evidence>
<evidence type="ECO:0000313" key="10">
    <source>
        <dbReference type="Proteomes" id="UP001174691"/>
    </source>
</evidence>
<dbReference type="GO" id="GO:0005634">
    <property type="term" value="C:nucleus"/>
    <property type="evidence" value="ECO:0007669"/>
    <property type="project" value="UniProtKB-SubCell"/>
</dbReference>
<dbReference type="Proteomes" id="UP001174691">
    <property type="component" value="Unassembled WGS sequence"/>
</dbReference>
<feature type="compositionally biased region" description="Basic and acidic residues" evidence="7">
    <location>
        <begin position="126"/>
        <end position="142"/>
    </location>
</feature>
<dbReference type="Gene3D" id="2.30.31.10">
    <property type="entry name" value="Transcriptional Coactivator Pc4, Chain A"/>
    <property type="match status" value="1"/>
</dbReference>
<dbReference type="GO" id="GO:0003713">
    <property type="term" value="F:transcription coactivator activity"/>
    <property type="evidence" value="ECO:0007669"/>
    <property type="project" value="InterPro"/>
</dbReference>
<feature type="compositionally biased region" description="Basic and acidic residues" evidence="7">
    <location>
        <begin position="31"/>
        <end position="41"/>
    </location>
</feature>
<evidence type="ECO:0000256" key="5">
    <source>
        <dbReference type="ARBA" id="ARBA00023163"/>
    </source>
</evidence>
<proteinExistence type="inferred from homology"/>
<organism evidence="9 10">
    <name type="scientific">Coniochaeta hoffmannii</name>
    <dbReference type="NCBI Taxonomy" id="91930"/>
    <lineage>
        <taxon>Eukaryota</taxon>
        <taxon>Fungi</taxon>
        <taxon>Dikarya</taxon>
        <taxon>Ascomycota</taxon>
        <taxon>Pezizomycotina</taxon>
        <taxon>Sordariomycetes</taxon>
        <taxon>Sordariomycetidae</taxon>
        <taxon>Coniochaetales</taxon>
        <taxon>Coniochaetaceae</taxon>
        <taxon>Coniochaeta</taxon>
    </lineage>
</organism>
<dbReference type="AlphaFoldDB" id="A0AA38R6G0"/>
<evidence type="ECO:0000313" key="9">
    <source>
        <dbReference type="EMBL" id="KAJ9137414.1"/>
    </source>
</evidence>
<keyword evidence="4" id="KW-0238">DNA-binding</keyword>
<evidence type="ECO:0000256" key="4">
    <source>
        <dbReference type="ARBA" id="ARBA00023125"/>
    </source>
</evidence>
<reference evidence="9" key="1">
    <citation type="submission" date="2022-07" db="EMBL/GenBank/DDBJ databases">
        <title>Fungi with potential for degradation of polypropylene.</title>
        <authorList>
            <person name="Gostincar C."/>
        </authorList>
    </citation>
    <scope>NUCLEOTIDE SEQUENCE</scope>
    <source>
        <strain evidence="9">EXF-13287</strain>
    </source>
</reference>
<evidence type="ECO:0000259" key="8">
    <source>
        <dbReference type="Pfam" id="PF02229"/>
    </source>
</evidence>
<sequence length="152" mass="17116">MTRHKFPKKRAHTPEDEDSAQEQALKPSKKAKGEKSGKTAEAEGPFWELSSKRRVNVTKFNNALLINIREYYEADGELKPGKKGISLSVDQYKEFLKAIPAINEQLRKEGHQVDDVGDAESAEEQENPKATKTKRESSRKANIEATSDEESD</sequence>
<dbReference type="PANTHER" id="PTHR13215">
    <property type="entry name" value="RNA POLYMERASE II TRANSCRIPTIONAL COACTIVATOR"/>
    <property type="match status" value="1"/>
</dbReference>
<dbReference type="InterPro" id="IPR003173">
    <property type="entry name" value="PC4_C"/>
</dbReference>
<accession>A0AA38R6G0</accession>
<gene>
    <name evidence="9" type="ORF">NKR19_g8184</name>
</gene>
<dbReference type="InterPro" id="IPR009044">
    <property type="entry name" value="ssDNA-bd_transcriptional_reg"/>
</dbReference>
<dbReference type="Pfam" id="PF02229">
    <property type="entry name" value="PC4"/>
    <property type="match status" value="1"/>
</dbReference>
<evidence type="ECO:0000256" key="6">
    <source>
        <dbReference type="ARBA" id="ARBA00023242"/>
    </source>
</evidence>
<keyword evidence="6" id="KW-0539">Nucleus</keyword>
<evidence type="ECO:0000256" key="3">
    <source>
        <dbReference type="ARBA" id="ARBA00023015"/>
    </source>
</evidence>
<name>A0AA38R6G0_9PEZI</name>
<keyword evidence="3" id="KW-0805">Transcription regulation</keyword>
<keyword evidence="10" id="KW-1185">Reference proteome</keyword>
<feature type="compositionally biased region" description="Basic residues" evidence="7">
    <location>
        <begin position="1"/>
        <end position="11"/>
    </location>
</feature>
<feature type="region of interest" description="Disordered" evidence="7">
    <location>
        <begin position="108"/>
        <end position="152"/>
    </location>
</feature>
<protein>
    <submittedName>
        <fullName evidence="9">PC4-domain-containing protein</fullName>
    </submittedName>
</protein>
<comment type="similarity">
    <text evidence="2">Belongs to the transcriptional coactivator PC4 family.</text>
</comment>
<comment type="subcellular location">
    <subcellularLocation>
        <location evidence="1">Nucleus</location>
    </subcellularLocation>
</comment>
<dbReference type="EMBL" id="JANBVN010000159">
    <property type="protein sequence ID" value="KAJ9137414.1"/>
    <property type="molecule type" value="Genomic_DNA"/>
</dbReference>
<evidence type="ECO:0000256" key="7">
    <source>
        <dbReference type="SAM" id="MobiDB-lite"/>
    </source>
</evidence>
<evidence type="ECO:0000256" key="1">
    <source>
        <dbReference type="ARBA" id="ARBA00004123"/>
    </source>
</evidence>
<keyword evidence="5" id="KW-0804">Transcription</keyword>
<feature type="compositionally biased region" description="Acidic residues" evidence="7">
    <location>
        <begin position="115"/>
        <end position="125"/>
    </location>
</feature>
<dbReference type="InterPro" id="IPR045125">
    <property type="entry name" value="Sub1/Tcp4-like"/>
</dbReference>